<name>A0ABT0LHL3_9GAMM</name>
<dbReference type="RefSeq" id="WP_248942588.1">
    <property type="nucleotide sequence ID" value="NZ_JAKIKS010000135.1"/>
</dbReference>
<organism evidence="1 2">
    <name type="scientific">Shewanella surugensis</name>
    <dbReference type="NCBI Taxonomy" id="212020"/>
    <lineage>
        <taxon>Bacteria</taxon>
        <taxon>Pseudomonadati</taxon>
        <taxon>Pseudomonadota</taxon>
        <taxon>Gammaproteobacteria</taxon>
        <taxon>Alteromonadales</taxon>
        <taxon>Shewanellaceae</taxon>
        <taxon>Shewanella</taxon>
    </lineage>
</organism>
<evidence type="ECO:0000313" key="1">
    <source>
        <dbReference type="EMBL" id="MCL1127192.1"/>
    </source>
</evidence>
<dbReference type="EMBL" id="JAKIKS010000135">
    <property type="protein sequence ID" value="MCL1127192.1"/>
    <property type="molecule type" value="Genomic_DNA"/>
</dbReference>
<comment type="caution">
    <text evidence="1">The sequence shown here is derived from an EMBL/GenBank/DDBJ whole genome shotgun (WGS) entry which is preliminary data.</text>
</comment>
<sequence>MPVVDKRKRLFWQDLEKEGRKILGRWVDERPLLGEKLTLFQENDAWFLETWYRDGCHSLDELTVTKVAQGMKLETKGENLFEEYFVLTTDNRLKCWNDNVCLYTARKL</sequence>
<evidence type="ECO:0000313" key="2">
    <source>
        <dbReference type="Proteomes" id="UP001203423"/>
    </source>
</evidence>
<protein>
    <submittedName>
        <fullName evidence="1">Uncharacterized protein</fullName>
    </submittedName>
</protein>
<accession>A0ABT0LHL3</accession>
<keyword evidence="2" id="KW-1185">Reference proteome</keyword>
<reference evidence="1 2" key="1">
    <citation type="submission" date="2022-01" db="EMBL/GenBank/DDBJ databases">
        <title>Whole genome-based taxonomy of the Shewanellaceae.</title>
        <authorList>
            <person name="Martin-Rodriguez A.J."/>
        </authorList>
    </citation>
    <scope>NUCLEOTIDE SEQUENCE [LARGE SCALE GENOMIC DNA]</scope>
    <source>
        <strain evidence="1 2">DSM 17177</strain>
    </source>
</reference>
<dbReference type="Proteomes" id="UP001203423">
    <property type="component" value="Unassembled WGS sequence"/>
</dbReference>
<proteinExistence type="predicted"/>
<gene>
    <name evidence="1" type="ORF">L2764_22595</name>
</gene>